<name>A0ABX2ZDR5_PAEPO</name>
<dbReference type="EMBL" id="LYND01000129">
    <property type="protein sequence ID" value="ODA08709.1"/>
    <property type="molecule type" value="Genomic_DNA"/>
</dbReference>
<protein>
    <recommendedName>
        <fullName evidence="3">Phage protein</fullName>
    </recommendedName>
</protein>
<gene>
    <name evidence="1" type="ORF">A7312_04715</name>
</gene>
<reference evidence="2" key="1">
    <citation type="submission" date="2016-05" db="EMBL/GenBank/DDBJ databases">
        <title>Whole genome shotgun sequencing of cultured foodborne pathogen.</title>
        <authorList>
            <person name="Zheng J."/>
            <person name="Timme R."/>
            <person name="Allard M."/>
            <person name="Strain E."/>
            <person name="Luo Y."/>
            <person name="Brown E."/>
        </authorList>
    </citation>
    <scope>NUCLEOTIDE SEQUENCE [LARGE SCALE GENOMIC DNA]</scope>
    <source>
        <strain evidence="2">CFSAN034343</strain>
    </source>
</reference>
<comment type="caution">
    <text evidence="1">The sequence shown here is derived from an EMBL/GenBank/DDBJ whole genome shotgun (WGS) entry which is preliminary data.</text>
</comment>
<evidence type="ECO:0000313" key="1">
    <source>
        <dbReference type="EMBL" id="ODA08709.1"/>
    </source>
</evidence>
<evidence type="ECO:0008006" key="3">
    <source>
        <dbReference type="Google" id="ProtNLM"/>
    </source>
</evidence>
<dbReference type="RefSeq" id="WP_068940035.1">
    <property type="nucleotide sequence ID" value="NZ_LYND01000129.1"/>
</dbReference>
<dbReference type="Proteomes" id="UP000094974">
    <property type="component" value="Unassembled WGS sequence"/>
</dbReference>
<sequence length="92" mass="10852">MSITVERMAENSLEKRVWIFNPVIKGDKLKIILNRYEQQTRPTKRHKFKVSGKVYESFRPYSGLLRKDVHIPADVALEAFNWVVNSYVEDIL</sequence>
<keyword evidence="2" id="KW-1185">Reference proteome</keyword>
<accession>A0ABX2ZDR5</accession>
<proteinExistence type="predicted"/>
<evidence type="ECO:0000313" key="2">
    <source>
        <dbReference type="Proteomes" id="UP000094974"/>
    </source>
</evidence>
<organism evidence="1 2">
    <name type="scientific">Paenibacillus polymyxa</name>
    <name type="common">Bacillus polymyxa</name>
    <dbReference type="NCBI Taxonomy" id="1406"/>
    <lineage>
        <taxon>Bacteria</taxon>
        <taxon>Bacillati</taxon>
        <taxon>Bacillota</taxon>
        <taxon>Bacilli</taxon>
        <taxon>Bacillales</taxon>
        <taxon>Paenibacillaceae</taxon>
        <taxon>Paenibacillus</taxon>
    </lineage>
</organism>